<dbReference type="Pfam" id="PF03050">
    <property type="entry name" value="DDE_Tnp_IS66"/>
    <property type="match status" value="1"/>
</dbReference>
<dbReference type="EMBL" id="LUCS01000009">
    <property type="protein sequence ID" value="KAF6512377.1"/>
    <property type="molecule type" value="Genomic_DNA"/>
</dbReference>
<dbReference type="InterPro" id="IPR004291">
    <property type="entry name" value="Transposase_IS66_central"/>
</dbReference>
<feature type="domain" description="Transposase IS66 central" evidence="1">
    <location>
        <begin position="3"/>
        <end position="37"/>
    </location>
</feature>
<reference evidence="2 3" key="1">
    <citation type="submission" date="2016-03" db="EMBL/GenBank/DDBJ databases">
        <title>Spore heat resistance.</title>
        <authorList>
            <person name="Boekhorst J."/>
            <person name="Berendsen E.M."/>
            <person name="Wells-Bennik M.H."/>
            <person name="Kuipers O.P."/>
        </authorList>
    </citation>
    <scope>NUCLEOTIDE SEQUENCE [LARGE SCALE GENOMIC DNA]</scope>
    <source>
        <strain evidence="2 3">GS8</strain>
    </source>
</reference>
<evidence type="ECO:0000313" key="3">
    <source>
        <dbReference type="Proteomes" id="UP000773850"/>
    </source>
</evidence>
<name>A0ABQ7HJG5_GEOSE</name>
<keyword evidence="3" id="KW-1185">Reference proteome</keyword>
<evidence type="ECO:0000259" key="1">
    <source>
        <dbReference type="Pfam" id="PF03050"/>
    </source>
</evidence>
<organism evidence="2 3">
    <name type="scientific">Geobacillus stearothermophilus</name>
    <name type="common">Bacillus stearothermophilus</name>
    <dbReference type="NCBI Taxonomy" id="1422"/>
    <lineage>
        <taxon>Bacteria</taxon>
        <taxon>Bacillati</taxon>
        <taxon>Bacillota</taxon>
        <taxon>Bacilli</taxon>
        <taxon>Bacillales</taxon>
        <taxon>Anoxybacillaceae</taxon>
        <taxon>Geobacillus</taxon>
    </lineage>
</organism>
<dbReference type="Proteomes" id="UP000773850">
    <property type="component" value="Unassembled WGS sequence"/>
</dbReference>
<evidence type="ECO:0000313" key="2">
    <source>
        <dbReference type="EMBL" id="KAF6512377.1"/>
    </source>
</evidence>
<protein>
    <submittedName>
        <fullName evidence="2">Mobile element protein</fullName>
    </submittedName>
</protein>
<proteinExistence type="predicted"/>
<accession>A0ABQ7HJG5</accession>
<sequence>MYEVQVPFDHNQAERDLRMIKVKQKISDAFRRESDAEAFCVTQSIVSNHRKA</sequence>
<comment type="caution">
    <text evidence="2">The sequence shown here is derived from an EMBL/GenBank/DDBJ whole genome shotgun (WGS) entry which is preliminary data.</text>
</comment>
<gene>
    <name evidence="2" type="ORF">GS8_676</name>
</gene>